<accession>A0A387ATF3</accession>
<dbReference type="GO" id="GO:0009398">
    <property type="term" value="P:FMN biosynthetic process"/>
    <property type="evidence" value="ECO:0007669"/>
    <property type="project" value="UniProtKB-UniRule"/>
</dbReference>
<comment type="catalytic activity">
    <reaction evidence="12 14">
        <text>riboflavin + ATP = FMN + ADP + H(+)</text>
        <dbReference type="Rhea" id="RHEA:14357"/>
        <dbReference type="ChEBI" id="CHEBI:15378"/>
        <dbReference type="ChEBI" id="CHEBI:30616"/>
        <dbReference type="ChEBI" id="CHEBI:57986"/>
        <dbReference type="ChEBI" id="CHEBI:58210"/>
        <dbReference type="ChEBI" id="CHEBI:456216"/>
        <dbReference type="EC" id="2.7.1.26"/>
    </reaction>
</comment>
<dbReference type="FunFam" id="3.40.50.620:FF:000021">
    <property type="entry name" value="Riboflavin biosynthesis protein"/>
    <property type="match status" value="1"/>
</dbReference>
<dbReference type="Pfam" id="PF06574">
    <property type="entry name" value="FAD_syn"/>
    <property type="match status" value="1"/>
</dbReference>
<dbReference type="PANTHER" id="PTHR22749:SF6">
    <property type="entry name" value="RIBOFLAVIN KINASE"/>
    <property type="match status" value="1"/>
</dbReference>
<dbReference type="InterPro" id="IPR023468">
    <property type="entry name" value="Riboflavin_kinase"/>
</dbReference>
<evidence type="ECO:0000256" key="9">
    <source>
        <dbReference type="ARBA" id="ARBA00022827"/>
    </source>
</evidence>
<name>A0A387ATF3_9LACO</name>
<dbReference type="EC" id="2.7.7.2" evidence="14"/>
<dbReference type="GO" id="GO:0008531">
    <property type="term" value="F:riboflavin kinase activity"/>
    <property type="evidence" value="ECO:0007669"/>
    <property type="project" value="UniProtKB-UniRule"/>
</dbReference>
<dbReference type="SMART" id="SM00904">
    <property type="entry name" value="Flavokinase"/>
    <property type="match status" value="1"/>
</dbReference>
<dbReference type="GO" id="GO:0009231">
    <property type="term" value="P:riboflavin biosynthetic process"/>
    <property type="evidence" value="ECO:0007669"/>
    <property type="project" value="InterPro"/>
</dbReference>
<evidence type="ECO:0000256" key="13">
    <source>
        <dbReference type="ARBA" id="ARBA00049494"/>
    </source>
</evidence>
<evidence type="ECO:0000256" key="2">
    <source>
        <dbReference type="ARBA" id="ARBA00005201"/>
    </source>
</evidence>
<keyword evidence="3 14" id="KW-0285">Flavoprotein</keyword>
<dbReference type="InterPro" id="IPR015864">
    <property type="entry name" value="FAD_synthase"/>
</dbReference>
<comment type="similarity">
    <text evidence="14">Belongs to the ribF family.</text>
</comment>
<keyword evidence="8 14" id="KW-0418">Kinase</keyword>
<evidence type="ECO:0000256" key="3">
    <source>
        <dbReference type="ARBA" id="ARBA00022630"/>
    </source>
</evidence>
<organism evidence="16 17">
    <name type="scientific">Apilactobacillus bombintestini</name>
    <dbReference type="NCBI Taxonomy" id="2419772"/>
    <lineage>
        <taxon>Bacteria</taxon>
        <taxon>Bacillati</taxon>
        <taxon>Bacillota</taxon>
        <taxon>Bacilli</taxon>
        <taxon>Lactobacillales</taxon>
        <taxon>Lactobacillaceae</taxon>
        <taxon>Apilactobacillus</taxon>
    </lineage>
</organism>
<dbReference type="KEGG" id="abom:D7I45_02980"/>
<gene>
    <name evidence="16" type="primary">ribF</name>
    <name evidence="16" type="ORF">D7I45_02980</name>
</gene>
<evidence type="ECO:0000256" key="8">
    <source>
        <dbReference type="ARBA" id="ARBA00022777"/>
    </source>
</evidence>
<keyword evidence="11" id="KW-0511">Multifunctional enzyme</keyword>
<evidence type="ECO:0000313" key="17">
    <source>
        <dbReference type="Proteomes" id="UP000272003"/>
    </source>
</evidence>
<evidence type="ECO:0000256" key="1">
    <source>
        <dbReference type="ARBA" id="ARBA00004726"/>
    </source>
</evidence>
<dbReference type="InterPro" id="IPR014729">
    <property type="entry name" value="Rossmann-like_a/b/a_fold"/>
</dbReference>
<dbReference type="InterPro" id="IPR002606">
    <property type="entry name" value="Riboflavin_kinase_bac"/>
</dbReference>
<dbReference type="NCBIfam" id="TIGR00083">
    <property type="entry name" value="ribF"/>
    <property type="match status" value="1"/>
</dbReference>
<dbReference type="EMBL" id="CP032626">
    <property type="protein sequence ID" value="AYF92505.1"/>
    <property type="molecule type" value="Genomic_DNA"/>
</dbReference>
<dbReference type="SUPFAM" id="SSF82114">
    <property type="entry name" value="Riboflavin kinase-like"/>
    <property type="match status" value="1"/>
</dbReference>
<keyword evidence="4 14" id="KW-0288">FMN</keyword>
<dbReference type="GO" id="GO:0006747">
    <property type="term" value="P:FAD biosynthetic process"/>
    <property type="evidence" value="ECO:0007669"/>
    <property type="project" value="UniProtKB-UniRule"/>
</dbReference>
<dbReference type="GO" id="GO:0003919">
    <property type="term" value="F:FMN adenylyltransferase activity"/>
    <property type="evidence" value="ECO:0007669"/>
    <property type="project" value="UniProtKB-UniRule"/>
</dbReference>
<dbReference type="PIRSF" id="PIRSF004491">
    <property type="entry name" value="FAD_Synth"/>
    <property type="match status" value="1"/>
</dbReference>
<dbReference type="Pfam" id="PF01687">
    <property type="entry name" value="Flavokinase"/>
    <property type="match status" value="1"/>
</dbReference>
<dbReference type="OrthoDB" id="9803667at2"/>
<proteinExistence type="inferred from homology"/>
<dbReference type="Proteomes" id="UP000272003">
    <property type="component" value="Chromosome"/>
</dbReference>
<evidence type="ECO:0000256" key="7">
    <source>
        <dbReference type="ARBA" id="ARBA00022741"/>
    </source>
</evidence>
<dbReference type="NCBIfam" id="TIGR00125">
    <property type="entry name" value="cyt_tran_rel"/>
    <property type="match status" value="1"/>
</dbReference>
<comment type="pathway">
    <text evidence="2 14">Cofactor biosynthesis; FMN biosynthesis; FMN from riboflavin (ATP route): step 1/1.</text>
</comment>
<keyword evidence="7 14" id="KW-0547">Nucleotide-binding</keyword>
<evidence type="ECO:0000256" key="5">
    <source>
        <dbReference type="ARBA" id="ARBA00022679"/>
    </source>
</evidence>
<feature type="domain" description="Riboflavin kinase" evidence="15">
    <location>
        <begin position="185"/>
        <end position="310"/>
    </location>
</feature>
<keyword evidence="5 14" id="KW-0808">Transferase</keyword>
<reference evidence="16 17" key="1">
    <citation type="submission" date="2018-09" db="EMBL/GenBank/DDBJ databases">
        <title>Genome sequencing of strain BHWM-4.</title>
        <authorList>
            <person name="Heo J."/>
            <person name="Kim S.-J."/>
            <person name="Kwon S.-W."/>
        </authorList>
    </citation>
    <scope>NUCLEOTIDE SEQUENCE [LARGE SCALE GENOMIC DNA]</scope>
    <source>
        <strain evidence="16 17">BHWM-4</strain>
    </source>
</reference>
<dbReference type="Gene3D" id="3.40.50.620">
    <property type="entry name" value="HUPs"/>
    <property type="match status" value="1"/>
</dbReference>
<evidence type="ECO:0000259" key="15">
    <source>
        <dbReference type="SMART" id="SM00904"/>
    </source>
</evidence>
<dbReference type="UniPathway" id="UPA00277">
    <property type="reaction ID" value="UER00407"/>
</dbReference>
<dbReference type="CDD" id="cd02064">
    <property type="entry name" value="FAD_synthetase_N"/>
    <property type="match status" value="1"/>
</dbReference>
<evidence type="ECO:0000256" key="14">
    <source>
        <dbReference type="PIRNR" id="PIRNR004491"/>
    </source>
</evidence>
<keyword evidence="17" id="KW-1185">Reference proteome</keyword>
<keyword evidence="6 14" id="KW-0548">Nucleotidyltransferase</keyword>
<keyword evidence="10 14" id="KW-0067">ATP-binding</keyword>
<keyword evidence="9 14" id="KW-0274">FAD</keyword>
<evidence type="ECO:0000256" key="12">
    <source>
        <dbReference type="ARBA" id="ARBA00047880"/>
    </source>
</evidence>
<dbReference type="InterPro" id="IPR015865">
    <property type="entry name" value="Riboflavin_kinase_bac/euk"/>
</dbReference>
<dbReference type="InterPro" id="IPR023465">
    <property type="entry name" value="Riboflavin_kinase_dom_sf"/>
</dbReference>
<dbReference type="RefSeq" id="WP_120784273.1">
    <property type="nucleotide sequence ID" value="NZ_CP032626.1"/>
</dbReference>
<dbReference type="InterPro" id="IPR004821">
    <property type="entry name" value="Cyt_trans-like"/>
</dbReference>
<evidence type="ECO:0000256" key="10">
    <source>
        <dbReference type="ARBA" id="ARBA00022840"/>
    </source>
</evidence>
<dbReference type="UniPathway" id="UPA00276">
    <property type="reaction ID" value="UER00406"/>
</dbReference>
<protein>
    <recommendedName>
        <fullName evidence="14">Riboflavin biosynthesis protein</fullName>
    </recommendedName>
    <domain>
        <recommendedName>
            <fullName evidence="14">Riboflavin kinase</fullName>
            <ecNumber evidence="14">2.7.1.26</ecNumber>
        </recommendedName>
        <alternativeName>
            <fullName evidence="14">Flavokinase</fullName>
        </alternativeName>
    </domain>
    <domain>
        <recommendedName>
            <fullName evidence="14">FMN adenylyltransferase</fullName>
            <ecNumber evidence="14">2.7.7.2</ecNumber>
        </recommendedName>
        <alternativeName>
            <fullName evidence="14">FAD pyrophosphorylase</fullName>
        </alternativeName>
        <alternativeName>
            <fullName evidence="14">FAD synthase</fullName>
        </alternativeName>
    </domain>
</protein>
<dbReference type="SUPFAM" id="SSF52374">
    <property type="entry name" value="Nucleotidylyl transferase"/>
    <property type="match status" value="1"/>
</dbReference>
<comment type="catalytic activity">
    <reaction evidence="13 14">
        <text>FMN + ATP + H(+) = FAD + diphosphate</text>
        <dbReference type="Rhea" id="RHEA:17237"/>
        <dbReference type="ChEBI" id="CHEBI:15378"/>
        <dbReference type="ChEBI" id="CHEBI:30616"/>
        <dbReference type="ChEBI" id="CHEBI:33019"/>
        <dbReference type="ChEBI" id="CHEBI:57692"/>
        <dbReference type="ChEBI" id="CHEBI:58210"/>
        <dbReference type="EC" id="2.7.7.2"/>
    </reaction>
</comment>
<evidence type="ECO:0000256" key="4">
    <source>
        <dbReference type="ARBA" id="ARBA00022643"/>
    </source>
</evidence>
<evidence type="ECO:0000256" key="11">
    <source>
        <dbReference type="ARBA" id="ARBA00023268"/>
    </source>
</evidence>
<evidence type="ECO:0000313" key="16">
    <source>
        <dbReference type="EMBL" id="AYF92505.1"/>
    </source>
</evidence>
<evidence type="ECO:0000256" key="6">
    <source>
        <dbReference type="ARBA" id="ARBA00022695"/>
    </source>
</evidence>
<dbReference type="GO" id="GO:0005524">
    <property type="term" value="F:ATP binding"/>
    <property type="evidence" value="ECO:0007669"/>
    <property type="project" value="UniProtKB-UniRule"/>
</dbReference>
<dbReference type="AlphaFoldDB" id="A0A387ATF3"/>
<comment type="pathway">
    <text evidence="1 14">Cofactor biosynthesis; FAD biosynthesis; FAD from FMN: step 1/1.</text>
</comment>
<dbReference type="Gene3D" id="2.40.30.30">
    <property type="entry name" value="Riboflavin kinase-like"/>
    <property type="match status" value="1"/>
</dbReference>
<dbReference type="EC" id="2.7.1.26" evidence="14"/>
<dbReference type="PANTHER" id="PTHR22749">
    <property type="entry name" value="RIBOFLAVIN KINASE/FMN ADENYLYLTRANSFERASE"/>
    <property type="match status" value="1"/>
</dbReference>
<sequence length="312" mass="35900">MKIVNIHHPIDDDFRNDAKVVLAMGYFDGIHLGHQEVINRAKEIANQKHLPLAVLTYDHKPAVVYKQLSPHERRNIIMNDEKMKFMESMGVDKVFLVNYSFNFQNQTPQEFVDNYLIKFNVDTVVAGSDHTYGAKDATMDLLPKYAKNRFDVVSVDLKKFKYEKVSSTRIRRNLDDGHIKTVNELMGRPFHTVGTVVHGLARGRKLGYPTANIEHDELQWLPAIGIYVVNVHIGNDIYHGMASIGRNVTFGNSNPITVEINLLDFDNNIYGEVVGIDWLYRIRGEVKFEGVDKLIEQLKDDEDFTRMFFKNN</sequence>